<evidence type="ECO:0000313" key="1">
    <source>
        <dbReference type="EMBL" id="TSJ78615.1"/>
    </source>
</evidence>
<reference evidence="1 2" key="1">
    <citation type="submission" date="2019-07" db="EMBL/GenBank/DDBJ databases">
        <title>Description of 53C-WASEF.</title>
        <authorList>
            <person name="Pitt A."/>
            <person name="Hahn M.W."/>
        </authorList>
    </citation>
    <scope>NUCLEOTIDE SEQUENCE [LARGE SCALE GENOMIC DNA]</scope>
    <source>
        <strain evidence="1 2">53C-WASEF</strain>
    </source>
</reference>
<organism evidence="1 2">
    <name type="scientific">Rariglobus hedericola</name>
    <dbReference type="NCBI Taxonomy" id="2597822"/>
    <lineage>
        <taxon>Bacteria</taxon>
        <taxon>Pseudomonadati</taxon>
        <taxon>Verrucomicrobiota</taxon>
        <taxon>Opitutia</taxon>
        <taxon>Opitutales</taxon>
        <taxon>Opitutaceae</taxon>
        <taxon>Rariglobus</taxon>
    </lineage>
</organism>
<dbReference type="AlphaFoldDB" id="A0A556QPP7"/>
<proteinExistence type="predicted"/>
<accession>A0A556QPP7</accession>
<keyword evidence="2" id="KW-1185">Reference proteome</keyword>
<dbReference type="OrthoDB" id="122965at2"/>
<dbReference type="Proteomes" id="UP000315648">
    <property type="component" value="Unassembled WGS sequence"/>
</dbReference>
<sequence>MSPETKEFIAAFEQVFDADWMHTKEMLGIRSETPEQKKAAAAMGLESIPIISDDGTFINPKVEDETEDWGNRGRLLAAYRKLKQTS</sequence>
<evidence type="ECO:0000313" key="2">
    <source>
        <dbReference type="Proteomes" id="UP000315648"/>
    </source>
</evidence>
<gene>
    <name evidence="1" type="ORF">FPL22_04745</name>
</gene>
<protein>
    <submittedName>
        <fullName evidence="1">Uncharacterized protein</fullName>
    </submittedName>
</protein>
<dbReference type="RefSeq" id="WP_144228956.1">
    <property type="nucleotide sequence ID" value="NZ_CBCRVV010000002.1"/>
</dbReference>
<comment type="caution">
    <text evidence="1">The sequence shown here is derived from an EMBL/GenBank/DDBJ whole genome shotgun (WGS) entry which is preliminary data.</text>
</comment>
<dbReference type="EMBL" id="VMBG01000001">
    <property type="protein sequence ID" value="TSJ78615.1"/>
    <property type="molecule type" value="Genomic_DNA"/>
</dbReference>
<name>A0A556QPP7_9BACT</name>